<dbReference type="RefSeq" id="WP_407069600.1">
    <property type="nucleotide sequence ID" value="NZ_JBJJXE010000028.1"/>
</dbReference>
<dbReference type="EMBL" id="JBJJXE010000028">
    <property type="protein sequence ID" value="MFL1733111.1"/>
    <property type="molecule type" value="Genomic_DNA"/>
</dbReference>
<comment type="caution">
    <text evidence="2">The sequence shown here is derived from an EMBL/GenBank/DDBJ whole genome shotgun (WGS) entry which is preliminary data.</text>
</comment>
<protein>
    <recommendedName>
        <fullName evidence="1">Immunity protein 40 domain-containing protein</fullName>
    </recommendedName>
</protein>
<evidence type="ECO:0000259" key="1">
    <source>
        <dbReference type="Pfam" id="PF15569"/>
    </source>
</evidence>
<evidence type="ECO:0000313" key="3">
    <source>
        <dbReference type="Proteomes" id="UP001624684"/>
    </source>
</evidence>
<feature type="domain" description="Immunity protein 40" evidence="1">
    <location>
        <begin position="358"/>
        <end position="439"/>
    </location>
</feature>
<organism evidence="2 3">
    <name type="scientific">Moraxella oculi</name>
    <dbReference type="NCBI Taxonomy" id="2940516"/>
    <lineage>
        <taxon>Bacteria</taxon>
        <taxon>Pseudomonadati</taxon>
        <taxon>Pseudomonadota</taxon>
        <taxon>Gammaproteobacteria</taxon>
        <taxon>Moraxellales</taxon>
        <taxon>Moraxellaceae</taxon>
        <taxon>Moraxella</taxon>
    </lineage>
</organism>
<proteinExistence type="predicted"/>
<reference evidence="2 3" key="1">
    <citation type="submission" date="2024-11" db="EMBL/GenBank/DDBJ databases">
        <title>First Report of Moraxella oculi in Brazil in an Infectious Bovine Keratoconjunctivitis Outbreak.</title>
        <authorList>
            <person name="Carvalho C.V."/>
            <person name="Domingues R."/>
            <person name="Coutinho C."/>
            <person name="Honorio N.T.B.S."/>
            <person name="Faza D.R.L.R."/>
            <person name="Carvalho W.A."/>
            <person name="Machado A.B.F."/>
            <person name="Martins M.F."/>
            <person name="Gaspar E.B."/>
        </authorList>
    </citation>
    <scope>NUCLEOTIDE SEQUENCE [LARGE SCALE GENOMIC DNA]</scope>
    <source>
        <strain evidence="2 3">2117LE</strain>
    </source>
</reference>
<name>A0ABW8U7U6_9GAMM</name>
<evidence type="ECO:0000313" key="2">
    <source>
        <dbReference type="EMBL" id="MFL1733111.1"/>
    </source>
</evidence>
<keyword evidence="3" id="KW-1185">Reference proteome</keyword>
<gene>
    <name evidence="2" type="ORF">ACJHVH_09030</name>
</gene>
<dbReference type="Proteomes" id="UP001624684">
    <property type="component" value="Unassembled WGS sequence"/>
</dbReference>
<accession>A0ABW8U7U6</accession>
<dbReference type="InterPro" id="IPR029080">
    <property type="entry name" value="Imm40"/>
</dbReference>
<dbReference type="Pfam" id="PF15569">
    <property type="entry name" value="Imm40"/>
    <property type="match status" value="1"/>
</dbReference>
<sequence>MPFASAGIGSKINKRLGLSNTDITQAGFNDRLIKGIADGTSRGLLESAVYGVDLEEALKQSLTKELVGLGTQNIFKDIVHDIDGDTLARNIAHKLVAGLTGCLSAQAADNACESGVIGAVVGEMWGDYHSTLDPSHPDYQNQKEKLISQAKLIAAITAVITDKDVNVASEMAAEAVRWNALETAWDVANVGIGAASLGYNLKEGNYGAAFIDGVGLVYDGLATAVPILPAGASTAIKVGRGADTAKDVVTASNFFDGASYTAKVKQQAASGDYHAFPQSVDGFAQHGTVTRIVGGDGITRYKLEIKGSYRGKAGVFEYIKNPDGSINHRLFVPKKLREVLVMTNIDEILKFYSLYGCSLDEMGICETAIPVALADKFLMICEQNQILILGGDIYIKADKKFELFYANWSYEGIMVSQGINTARSYLAQLPQSNLYVSFVLNIG</sequence>